<evidence type="ECO:0000313" key="4">
    <source>
        <dbReference type="Proteomes" id="UP000216021"/>
    </source>
</evidence>
<comment type="caution">
    <text evidence="3">The sequence shown here is derived from an EMBL/GenBank/DDBJ whole genome shotgun (WGS) entry which is preliminary data.</text>
</comment>
<dbReference type="PANTHER" id="PTHR30046:SF0">
    <property type="entry name" value="FLAGELLAR M-RING PROTEIN"/>
    <property type="match status" value="1"/>
</dbReference>
<feature type="domain" description="Flagellar M-ring N-terminal" evidence="2">
    <location>
        <begin position="49"/>
        <end position="103"/>
    </location>
</feature>
<evidence type="ECO:0000313" key="3">
    <source>
        <dbReference type="EMBL" id="OMQ24465.1"/>
    </source>
</evidence>
<dbReference type="OrthoDB" id="8554211at2"/>
<dbReference type="Pfam" id="PF01514">
    <property type="entry name" value="YscJ_FliF"/>
    <property type="match status" value="1"/>
</dbReference>
<dbReference type="Proteomes" id="UP000216021">
    <property type="component" value="Unassembled WGS sequence"/>
</dbReference>
<dbReference type="InterPro" id="IPR043427">
    <property type="entry name" value="YscJ/FliF"/>
</dbReference>
<feature type="transmembrane region" description="Helical" evidence="1">
    <location>
        <begin position="28"/>
        <end position="48"/>
    </location>
</feature>
<protein>
    <recommendedName>
        <fullName evidence="2">Flagellar M-ring N-terminal domain-containing protein</fullName>
    </recommendedName>
</protein>
<sequence>MNASTNACEPQHSGLQAMWSRLRANPKMPLPIAASATIAIVVALLLWAKSPNYQVLYSNLSGCDGGAIITQLSQMNIPYRFTENDSALLFPAEKVHETRLRLAYVLRSPHRLIS</sequence>
<accession>A0A1S8CN97</accession>
<dbReference type="PANTHER" id="PTHR30046">
    <property type="entry name" value="FLAGELLAR M-RING PROTEIN"/>
    <property type="match status" value="1"/>
</dbReference>
<proteinExistence type="predicted"/>
<dbReference type="STRING" id="2034155.BMI79_06415"/>
<dbReference type="EMBL" id="MOXD01000003">
    <property type="protein sequence ID" value="OMQ24465.1"/>
    <property type="molecule type" value="Genomic_DNA"/>
</dbReference>
<name>A0A1S8CN97_9GAMM</name>
<dbReference type="InterPro" id="IPR006182">
    <property type="entry name" value="FliF_N_dom"/>
</dbReference>
<evidence type="ECO:0000259" key="2">
    <source>
        <dbReference type="Pfam" id="PF01514"/>
    </source>
</evidence>
<dbReference type="AlphaFoldDB" id="A0A1S8CN97"/>
<keyword evidence="1" id="KW-0472">Membrane</keyword>
<keyword evidence="4" id="KW-1185">Reference proteome</keyword>
<evidence type="ECO:0000256" key="1">
    <source>
        <dbReference type="SAM" id="Phobius"/>
    </source>
</evidence>
<reference evidence="3 4" key="1">
    <citation type="submission" date="2016-11" db="EMBL/GenBank/DDBJ databases">
        <title>Rahnella oryzae sp. nov., isolated from rice root.</title>
        <authorList>
            <person name="Zhang X.-X."/>
            <person name="Zhang J."/>
        </authorList>
    </citation>
    <scope>NUCLEOTIDE SEQUENCE [LARGE SCALE GENOMIC DNA]</scope>
    <source>
        <strain evidence="3 4">J11-6</strain>
    </source>
</reference>
<keyword evidence="1" id="KW-1133">Transmembrane helix</keyword>
<keyword evidence="1" id="KW-0812">Transmembrane</keyword>
<organism evidence="3 4">
    <name type="scientific">Serratia oryzae</name>
    <dbReference type="NCBI Taxonomy" id="2034155"/>
    <lineage>
        <taxon>Bacteria</taxon>
        <taxon>Pseudomonadati</taxon>
        <taxon>Pseudomonadota</taxon>
        <taxon>Gammaproteobacteria</taxon>
        <taxon>Enterobacterales</taxon>
        <taxon>Yersiniaceae</taxon>
        <taxon>Serratia</taxon>
    </lineage>
</organism>
<gene>
    <name evidence="3" type="ORF">BMI79_06415</name>
</gene>